<evidence type="ECO:0000256" key="7">
    <source>
        <dbReference type="ARBA" id="ARBA00022946"/>
    </source>
</evidence>
<evidence type="ECO:0000256" key="9">
    <source>
        <dbReference type="ARBA" id="ARBA00023128"/>
    </source>
</evidence>
<evidence type="ECO:0000256" key="3">
    <source>
        <dbReference type="ARBA" id="ARBA00022603"/>
    </source>
</evidence>
<gene>
    <name evidence="12" type="ORF">BINO364_LOCUS13669</name>
</gene>
<dbReference type="PANTHER" id="PTHR11727:SF13">
    <property type="entry name" value="DIMETHYLADENOSINE TRANSFERASE 2, MITOCHONDRIAL"/>
    <property type="match status" value="1"/>
</dbReference>
<evidence type="ECO:0000313" key="12">
    <source>
        <dbReference type="EMBL" id="CAH0728458.1"/>
    </source>
</evidence>
<keyword evidence="9" id="KW-0496">Mitochondrion</keyword>
<evidence type="ECO:0000256" key="10">
    <source>
        <dbReference type="ARBA" id="ARBA00023163"/>
    </source>
</evidence>
<keyword evidence="6" id="KW-0694">RNA-binding</keyword>
<keyword evidence="3 11" id="KW-0489">Methyltransferase</keyword>
<feature type="non-terminal residue" evidence="12">
    <location>
        <position position="433"/>
    </location>
</feature>
<keyword evidence="10" id="KW-0804">Transcription</keyword>
<keyword evidence="8" id="KW-0805">Transcription regulation</keyword>
<dbReference type="PANTHER" id="PTHR11727">
    <property type="entry name" value="DIMETHYLADENOSINE TRANSFERASE"/>
    <property type="match status" value="1"/>
</dbReference>
<dbReference type="Gene3D" id="3.40.50.150">
    <property type="entry name" value="Vaccinia Virus protein VP39"/>
    <property type="match status" value="1"/>
</dbReference>
<dbReference type="AlphaFoldDB" id="A0A8J9VR18"/>
<keyword evidence="7" id="KW-0809">Transit peptide</keyword>
<dbReference type="Pfam" id="PF00398">
    <property type="entry name" value="RrnaAD"/>
    <property type="match status" value="1"/>
</dbReference>
<protein>
    <recommendedName>
        <fullName evidence="11">rRNA adenine N(6)-methyltransferase</fullName>
        <ecNumber evidence="11">2.1.1.-</ecNumber>
    </recommendedName>
</protein>
<dbReference type="GO" id="GO:0000179">
    <property type="term" value="F:rRNA (adenine-N6,N6-)-dimethyltransferase activity"/>
    <property type="evidence" value="ECO:0007669"/>
    <property type="project" value="TreeGrafter"/>
</dbReference>
<keyword evidence="2 11" id="KW-0698">rRNA processing</keyword>
<evidence type="ECO:0000256" key="1">
    <source>
        <dbReference type="ARBA" id="ARBA00004173"/>
    </source>
</evidence>
<dbReference type="OrthoDB" id="9895503at2759"/>
<evidence type="ECO:0000256" key="2">
    <source>
        <dbReference type="ARBA" id="ARBA00022552"/>
    </source>
</evidence>
<comment type="subcellular location">
    <subcellularLocation>
        <location evidence="1">Mitochondrion</location>
    </subcellularLocation>
</comment>
<comment type="similarity">
    <text evidence="11">Belongs to the class I-like SAM-binding methyltransferase superfamily. rRNA adenine N(6)-methyltransferase family.</text>
</comment>
<dbReference type="InterPro" id="IPR029063">
    <property type="entry name" value="SAM-dependent_MTases_sf"/>
</dbReference>
<reference evidence="12" key="1">
    <citation type="submission" date="2021-12" db="EMBL/GenBank/DDBJ databases">
        <authorList>
            <person name="Martin H S."/>
        </authorList>
    </citation>
    <scope>NUCLEOTIDE SEQUENCE</scope>
</reference>
<evidence type="ECO:0000256" key="11">
    <source>
        <dbReference type="RuleBase" id="RU362106"/>
    </source>
</evidence>
<dbReference type="InterPro" id="IPR001737">
    <property type="entry name" value="KsgA/Erm"/>
</dbReference>
<dbReference type="PIRSF" id="PIRSF027833">
    <property type="entry name" value="MtTFB2"/>
    <property type="match status" value="1"/>
</dbReference>
<dbReference type="SUPFAM" id="SSF53335">
    <property type="entry name" value="S-adenosyl-L-methionine-dependent methyltransferases"/>
    <property type="match status" value="1"/>
</dbReference>
<organism evidence="12 13">
    <name type="scientific">Brenthis ino</name>
    <name type="common">lesser marbled fritillary</name>
    <dbReference type="NCBI Taxonomy" id="405034"/>
    <lineage>
        <taxon>Eukaryota</taxon>
        <taxon>Metazoa</taxon>
        <taxon>Ecdysozoa</taxon>
        <taxon>Arthropoda</taxon>
        <taxon>Hexapoda</taxon>
        <taxon>Insecta</taxon>
        <taxon>Pterygota</taxon>
        <taxon>Neoptera</taxon>
        <taxon>Endopterygota</taxon>
        <taxon>Lepidoptera</taxon>
        <taxon>Glossata</taxon>
        <taxon>Ditrysia</taxon>
        <taxon>Papilionoidea</taxon>
        <taxon>Nymphalidae</taxon>
        <taxon>Heliconiinae</taxon>
        <taxon>Argynnini</taxon>
        <taxon>Brenthis</taxon>
    </lineage>
</organism>
<evidence type="ECO:0000256" key="4">
    <source>
        <dbReference type="ARBA" id="ARBA00022679"/>
    </source>
</evidence>
<keyword evidence="13" id="KW-1185">Reference proteome</keyword>
<sequence length="433" mass="50452">MLPNCRVFILKTSIKNTARFCHKINKQNDLKQPKVAQDVMNYLESSIEYKDIIDVMPKTLLKKYKTPETMYLINKKTAKDITSTILNYLNKEAPIVEVNPGFGFLTQELLQCQKKPIFLYETSNHFTQFLSDIQKEHPRRVNFKIANFFGMWKLAFQDKKDQGNRINELLGDLMTYDTDRILNIIGAMPSLSFVRHLINTIVFHNDTNHLGRPDMYIVMPGHHYEFLVDSGIQMGKHKAVPALFQLLFDFKVLNKVPKAHFLPWTYTPSTKKLSVMDEYCLYLVRITQKEKLPCLPEYLPLLWYYFKPHTFSKSTRVIPMLEQWIPGCGVWLITGQDPPDTNKKLSPDETDAKLPHMTIFTEFGDLNLQQRITVFKRFISWPEFEQCPFRVTMENNLPKLATALDDDDDDKSNIGAHIEEIESSDTEIEPDNI</sequence>
<name>A0A8J9VR18_9NEOP</name>
<dbReference type="EMBL" id="OV170227">
    <property type="protein sequence ID" value="CAH0728458.1"/>
    <property type="molecule type" value="Genomic_DNA"/>
</dbReference>
<evidence type="ECO:0000313" key="13">
    <source>
        <dbReference type="Proteomes" id="UP000838878"/>
    </source>
</evidence>
<dbReference type="GO" id="GO:0005759">
    <property type="term" value="C:mitochondrial matrix"/>
    <property type="evidence" value="ECO:0007669"/>
    <property type="project" value="TreeGrafter"/>
</dbReference>
<evidence type="ECO:0000256" key="6">
    <source>
        <dbReference type="ARBA" id="ARBA00022884"/>
    </source>
</evidence>
<keyword evidence="5 11" id="KW-0949">S-adenosyl-L-methionine</keyword>
<proteinExistence type="inferred from homology"/>
<dbReference type="GO" id="GO:0006391">
    <property type="term" value="P:transcription initiation at mitochondrial promoter"/>
    <property type="evidence" value="ECO:0007669"/>
    <property type="project" value="TreeGrafter"/>
</dbReference>
<evidence type="ECO:0000256" key="8">
    <source>
        <dbReference type="ARBA" id="ARBA00023015"/>
    </source>
</evidence>
<keyword evidence="4 11" id="KW-0808">Transferase</keyword>
<dbReference type="EC" id="2.1.1.-" evidence="11"/>
<dbReference type="GO" id="GO:0034246">
    <property type="term" value="F:mitochondrial transcription factor activity"/>
    <property type="evidence" value="ECO:0007669"/>
    <property type="project" value="TreeGrafter"/>
</dbReference>
<evidence type="ECO:0000256" key="5">
    <source>
        <dbReference type="ARBA" id="ARBA00022691"/>
    </source>
</evidence>
<dbReference type="GO" id="GO:0003723">
    <property type="term" value="F:RNA binding"/>
    <property type="evidence" value="ECO:0007669"/>
    <property type="project" value="UniProtKB-KW"/>
</dbReference>
<accession>A0A8J9VR18</accession>
<dbReference type="Proteomes" id="UP000838878">
    <property type="component" value="Chromosome 7"/>
</dbReference>